<accession>A0A8K0E2L2</accession>
<protein>
    <submittedName>
        <fullName evidence="1">Uncharacterized protein</fullName>
    </submittedName>
</protein>
<organism evidence="1 2">
    <name type="scientific">Rhamnella rubrinervis</name>
    <dbReference type="NCBI Taxonomy" id="2594499"/>
    <lineage>
        <taxon>Eukaryota</taxon>
        <taxon>Viridiplantae</taxon>
        <taxon>Streptophyta</taxon>
        <taxon>Embryophyta</taxon>
        <taxon>Tracheophyta</taxon>
        <taxon>Spermatophyta</taxon>
        <taxon>Magnoliopsida</taxon>
        <taxon>eudicotyledons</taxon>
        <taxon>Gunneridae</taxon>
        <taxon>Pentapetalae</taxon>
        <taxon>rosids</taxon>
        <taxon>fabids</taxon>
        <taxon>Rosales</taxon>
        <taxon>Rhamnaceae</taxon>
        <taxon>rhamnoid group</taxon>
        <taxon>Rhamneae</taxon>
        <taxon>Rhamnella</taxon>
    </lineage>
</organism>
<sequence>MVVIAPQSFDASLPDQQFGLVSFLKFKNFDMKEQWSGYSRWFPEHPYQESCIGFSSNGSSSPNTVTRTSDGESPLVLTPLAQCFPSPKSEIEQDDLPWLTKGASVRGEQVVLSESEMEVENVGMVASSGIPIGAKGDDAVMVDAPAPISLELVNYELKDLHFNISKEEVEQLRHFCKIPHTVTFRRPEKREGPLDGKEREIAMYSASLELFATSLAETSRASVDPSVVDAIKNISFRAQVDRDSIDKTSLGAINASVQSCLDMDFIASKSPSRSCVGRKLERNLLERLPGAPVQEEQVVLSDSEMEVKGAGVVAGSRAPIEVEGDDVVMVDASTPIPFDPINYELKDLLFNILEEEVKQLRNF</sequence>
<keyword evidence="2" id="KW-1185">Reference proteome</keyword>
<evidence type="ECO:0000313" key="1">
    <source>
        <dbReference type="EMBL" id="KAF3438285.1"/>
    </source>
</evidence>
<dbReference type="Proteomes" id="UP000796880">
    <property type="component" value="Unassembled WGS sequence"/>
</dbReference>
<evidence type="ECO:0000313" key="2">
    <source>
        <dbReference type="Proteomes" id="UP000796880"/>
    </source>
</evidence>
<gene>
    <name evidence="1" type="ORF">FNV43_RR21046</name>
</gene>
<name>A0A8K0E2L2_9ROSA</name>
<proteinExistence type="predicted"/>
<dbReference type="AlphaFoldDB" id="A0A8K0E2L2"/>
<reference evidence="1" key="1">
    <citation type="submission" date="2020-03" db="EMBL/GenBank/DDBJ databases">
        <title>A high-quality chromosome-level genome assembly of a woody plant with both climbing and erect habits, Rhamnella rubrinervis.</title>
        <authorList>
            <person name="Lu Z."/>
            <person name="Yang Y."/>
            <person name="Zhu X."/>
            <person name="Sun Y."/>
        </authorList>
    </citation>
    <scope>NUCLEOTIDE SEQUENCE</scope>
    <source>
        <strain evidence="1">BYM</strain>
        <tissue evidence="1">Leaf</tissue>
    </source>
</reference>
<comment type="caution">
    <text evidence="1">The sequence shown here is derived from an EMBL/GenBank/DDBJ whole genome shotgun (WGS) entry which is preliminary data.</text>
</comment>
<dbReference type="EMBL" id="VOIH02000009">
    <property type="protein sequence ID" value="KAF3438285.1"/>
    <property type="molecule type" value="Genomic_DNA"/>
</dbReference>